<sequence>MLINTYNTYRSFKGKGGRFVRRALEPQAHSSRTPIDQYQWINHAKKKKGPRG</sequence>
<feature type="non-terminal residue" evidence="1">
    <location>
        <position position="52"/>
    </location>
</feature>
<reference evidence="1 2" key="1">
    <citation type="submission" date="2014-04" db="EMBL/GenBank/DDBJ databases">
        <authorList>
            <consortium name="DOE Joint Genome Institute"/>
            <person name="Kuo A."/>
            <person name="Gay G."/>
            <person name="Dore J."/>
            <person name="Kohler A."/>
            <person name="Nagy L.G."/>
            <person name="Floudas D."/>
            <person name="Copeland A."/>
            <person name="Barry K.W."/>
            <person name="Cichocki N."/>
            <person name="Veneault-Fourrey C."/>
            <person name="LaButti K."/>
            <person name="Lindquist E.A."/>
            <person name="Lipzen A."/>
            <person name="Lundell T."/>
            <person name="Morin E."/>
            <person name="Murat C."/>
            <person name="Sun H."/>
            <person name="Tunlid A."/>
            <person name="Henrissat B."/>
            <person name="Grigoriev I.V."/>
            <person name="Hibbett D.S."/>
            <person name="Martin F."/>
            <person name="Nordberg H.P."/>
            <person name="Cantor M.N."/>
            <person name="Hua S.X."/>
        </authorList>
    </citation>
    <scope>NUCLEOTIDE SEQUENCE [LARGE SCALE GENOMIC DNA]</scope>
    <source>
        <strain evidence="2">h7</strain>
    </source>
</reference>
<protein>
    <submittedName>
        <fullName evidence="1">Uncharacterized protein</fullName>
    </submittedName>
</protein>
<keyword evidence="2" id="KW-1185">Reference proteome</keyword>
<name>A0A0C3D0D1_HEBCY</name>
<reference evidence="2" key="2">
    <citation type="submission" date="2015-01" db="EMBL/GenBank/DDBJ databases">
        <title>Evolutionary Origins and Diversification of the Mycorrhizal Mutualists.</title>
        <authorList>
            <consortium name="DOE Joint Genome Institute"/>
            <consortium name="Mycorrhizal Genomics Consortium"/>
            <person name="Kohler A."/>
            <person name="Kuo A."/>
            <person name="Nagy L.G."/>
            <person name="Floudas D."/>
            <person name="Copeland A."/>
            <person name="Barry K.W."/>
            <person name="Cichocki N."/>
            <person name="Veneault-Fourrey C."/>
            <person name="LaButti K."/>
            <person name="Lindquist E.A."/>
            <person name="Lipzen A."/>
            <person name="Lundell T."/>
            <person name="Morin E."/>
            <person name="Murat C."/>
            <person name="Riley R."/>
            <person name="Ohm R."/>
            <person name="Sun H."/>
            <person name="Tunlid A."/>
            <person name="Henrissat B."/>
            <person name="Grigoriev I.V."/>
            <person name="Hibbett D.S."/>
            <person name="Martin F."/>
        </authorList>
    </citation>
    <scope>NUCLEOTIDE SEQUENCE [LARGE SCALE GENOMIC DNA]</scope>
    <source>
        <strain evidence="2">h7</strain>
    </source>
</reference>
<dbReference type="HOGENOM" id="CLU_3092953_0_0_1"/>
<dbReference type="EMBL" id="KN831768">
    <property type="protein sequence ID" value="KIM49879.1"/>
    <property type="molecule type" value="Genomic_DNA"/>
</dbReference>
<proteinExistence type="predicted"/>
<dbReference type="AlphaFoldDB" id="A0A0C3D0D1"/>
<accession>A0A0C3D0D1</accession>
<gene>
    <name evidence="1" type="ORF">M413DRAFT_439011</name>
</gene>
<evidence type="ECO:0000313" key="2">
    <source>
        <dbReference type="Proteomes" id="UP000053424"/>
    </source>
</evidence>
<evidence type="ECO:0000313" key="1">
    <source>
        <dbReference type="EMBL" id="KIM49879.1"/>
    </source>
</evidence>
<organism evidence="1 2">
    <name type="scientific">Hebeloma cylindrosporum</name>
    <dbReference type="NCBI Taxonomy" id="76867"/>
    <lineage>
        <taxon>Eukaryota</taxon>
        <taxon>Fungi</taxon>
        <taxon>Dikarya</taxon>
        <taxon>Basidiomycota</taxon>
        <taxon>Agaricomycotina</taxon>
        <taxon>Agaricomycetes</taxon>
        <taxon>Agaricomycetidae</taxon>
        <taxon>Agaricales</taxon>
        <taxon>Agaricineae</taxon>
        <taxon>Hymenogastraceae</taxon>
        <taxon>Hebeloma</taxon>
    </lineage>
</organism>
<dbReference type="Proteomes" id="UP000053424">
    <property type="component" value="Unassembled WGS sequence"/>
</dbReference>